<feature type="region of interest" description="Disordered" evidence="1">
    <location>
        <begin position="1"/>
        <end position="53"/>
    </location>
</feature>
<evidence type="ECO:0000313" key="2">
    <source>
        <dbReference type="EMBL" id="KAA6127106.1"/>
    </source>
</evidence>
<protein>
    <submittedName>
        <fullName evidence="2">Uncharacterized protein</fullName>
    </submittedName>
</protein>
<accession>A0A5M8AYS7</accession>
<dbReference type="Proteomes" id="UP000324324">
    <property type="component" value="Unassembled WGS sequence"/>
</dbReference>
<dbReference type="EMBL" id="VWRN01000025">
    <property type="protein sequence ID" value="KAA6127106.1"/>
    <property type="molecule type" value="Genomic_DNA"/>
</dbReference>
<sequence length="95" mass="10612">MRSHLRRGSSIEAVDRSGRSKRSIEAVDRSGRSKRSIEAGRSTRSFEAGHIPGVPWHTSVDRSRLLEAGYSKPVTRSRSLEAGQSKISCQMLFLR</sequence>
<reference evidence="2 3" key="1">
    <citation type="submission" date="2019-09" db="EMBL/GenBank/DDBJ databases">
        <title>Isolation of a novel species in the genus Cupriavidus from patients with sepsis using whole genome sequencing.</title>
        <authorList>
            <person name="Kweon O.J."/>
            <person name="Lee M.-K."/>
        </authorList>
    </citation>
    <scope>NUCLEOTIDE SEQUENCE [LARGE SCALE GENOMIC DNA]</scope>
    <source>
        <strain evidence="2 3">MKL-01</strain>
    </source>
</reference>
<evidence type="ECO:0000313" key="3">
    <source>
        <dbReference type="Proteomes" id="UP000324324"/>
    </source>
</evidence>
<comment type="caution">
    <text evidence="2">The sequence shown here is derived from an EMBL/GenBank/DDBJ whole genome shotgun (WGS) entry which is preliminary data.</text>
</comment>
<name>A0A5M8AYS7_9BURK</name>
<organism evidence="2 3">
    <name type="scientific">Cupriavidus cauae</name>
    <dbReference type="NCBI Taxonomy" id="2608999"/>
    <lineage>
        <taxon>Bacteria</taxon>
        <taxon>Pseudomonadati</taxon>
        <taxon>Pseudomonadota</taxon>
        <taxon>Betaproteobacteria</taxon>
        <taxon>Burkholderiales</taxon>
        <taxon>Burkholderiaceae</taxon>
        <taxon>Cupriavidus</taxon>
    </lineage>
</organism>
<gene>
    <name evidence="2" type="ORF">F1599_08815</name>
</gene>
<evidence type="ECO:0000256" key="1">
    <source>
        <dbReference type="SAM" id="MobiDB-lite"/>
    </source>
</evidence>
<dbReference type="AlphaFoldDB" id="A0A5M8AYS7"/>
<keyword evidence="3" id="KW-1185">Reference proteome</keyword>
<proteinExistence type="predicted"/>
<feature type="compositionally biased region" description="Basic and acidic residues" evidence="1">
    <location>
        <begin position="13"/>
        <end position="38"/>
    </location>
</feature>